<sequence>MVKLTLAAAFSAIIGVVAAQSGFQIYQPGPNWWWVAQSQNTMSWDCKNTTVSQFTIYILNTNPQVLSGKLAFIAQQNNADCSKLIDKTQLSQQTPATGYKLQFADIINGSIIYGESGEFEIKALGSTYPTSSVGSSATGTASGSTASGTSSKNNGGTSVKTSLGLGLAAIGAVLGFMTA</sequence>
<keyword evidence="3" id="KW-1185">Reference proteome</keyword>
<protein>
    <submittedName>
        <fullName evidence="2">Uncharacterized protein</fullName>
    </submittedName>
</protein>
<evidence type="ECO:0000313" key="3">
    <source>
        <dbReference type="Proteomes" id="UP000054549"/>
    </source>
</evidence>
<accession>A0A0C2WN22</accession>
<gene>
    <name evidence="2" type="ORF">M378DRAFT_133182</name>
</gene>
<dbReference type="OrthoDB" id="2576580at2759"/>
<feature type="signal peptide" evidence="1">
    <location>
        <begin position="1"/>
        <end position="19"/>
    </location>
</feature>
<evidence type="ECO:0000313" key="2">
    <source>
        <dbReference type="EMBL" id="KIL57628.1"/>
    </source>
</evidence>
<dbReference type="EMBL" id="KN818363">
    <property type="protein sequence ID" value="KIL57628.1"/>
    <property type="molecule type" value="Genomic_DNA"/>
</dbReference>
<dbReference type="InParanoid" id="A0A0C2WN22"/>
<feature type="chain" id="PRO_5002170275" evidence="1">
    <location>
        <begin position="20"/>
        <end position="179"/>
    </location>
</feature>
<dbReference type="HOGENOM" id="CLU_099094_1_0_1"/>
<reference evidence="2 3" key="1">
    <citation type="submission" date="2014-04" db="EMBL/GenBank/DDBJ databases">
        <title>Evolutionary Origins and Diversification of the Mycorrhizal Mutualists.</title>
        <authorList>
            <consortium name="DOE Joint Genome Institute"/>
            <consortium name="Mycorrhizal Genomics Consortium"/>
            <person name="Kohler A."/>
            <person name="Kuo A."/>
            <person name="Nagy L.G."/>
            <person name="Floudas D."/>
            <person name="Copeland A."/>
            <person name="Barry K.W."/>
            <person name="Cichocki N."/>
            <person name="Veneault-Fourrey C."/>
            <person name="LaButti K."/>
            <person name="Lindquist E.A."/>
            <person name="Lipzen A."/>
            <person name="Lundell T."/>
            <person name="Morin E."/>
            <person name="Murat C."/>
            <person name="Riley R."/>
            <person name="Ohm R."/>
            <person name="Sun H."/>
            <person name="Tunlid A."/>
            <person name="Henrissat B."/>
            <person name="Grigoriev I.V."/>
            <person name="Hibbett D.S."/>
            <person name="Martin F."/>
        </authorList>
    </citation>
    <scope>NUCLEOTIDE SEQUENCE [LARGE SCALE GENOMIC DNA]</scope>
    <source>
        <strain evidence="2 3">Koide BX008</strain>
    </source>
</reference>
<dbReference type="Proteomes" id="UP000054549">
    <property type="component" value="Unassembled WGS sequence"/>
</dbReference>
<evidence type="ECO:0000256" key="1">
    <source>
        <dbReference type="SAM" id="SignalP"/>
    </source>
</evidence>
<organism evidence="2 3">
    <name type="scientific">Amanita muscaria (strain Koide BX008)</name>
    <dbReference type="NCBI Taxonomy" id="946122"/>
    <lineage>
        <taxon>Eukaryota</taxon>
        <taxon>Fungi</taxon>
        <taxon>Dikarya</taxon>
        <taxon>Basidiomycota</taxon>
        <taxon>Agaricomycotina</taxon>
        <taxon>Agaricomycetes</taxon>
        <taxon>Agaricomycetidae</taxon>
        <taxon>Agaricales</taxon>
        <taxon>Pluteineae</taxon>
        <taxon>Amanitaceae</taxon>
        <taxon>Amanita</taxon>
    </lineage>
</organism>
<name>A0A0C2WN22_AMAMK</name>
<keyword evidence="1" id="KW-0732">Signal</keyword>
<dbReference type="STRING" id="946122.A0A0C2WN22"/>
<dbReference type="AlphaFoldDB" id="A0A0C2WN22"/>
<proteinExistence type="predicted"/>